<dbReference type="Gene3D" id="1.25.40.10">
    <property type="entry name" value="Tetratricopeptide repeat domain"/>
    <property type="match status" value="1"/>
</dbReference>
<evidence type="ECO:0000313" key="1">
    <source>
        <dbReference type="EMBL" id="GGG30875.1"/>
    </source>
</evidence>
<accession>A0A917G9D4</accession>
<dbReference type="AlphaFoldDB" id="A0A917G9D4"/>
<evidence type="ECO:0000313" key="2">
    <source>
        <dbReference type="Proteomes" id="UP000616608"/>
    </source>
</evidence>
<dbReference type="InterPro" id="IPR050767">
    <property type="entry name" value="Sel1_AlgK"/>
</dbReference>
<proteinExistence type="predicted"/>
<dbReference type="SMART" id="SM00671">
    <property type="entry name" value="SEL1"/>
    <property type="match status" value="5"/>
</dbReference>
<sequence length="216" mass="25026">MSVEQYYLKGNEAYESGDWQQAFHYYEQAWQRGHADATNNLADMYLHGEYVEKDEQRAFQLFLVAAKMGVHEAMFTLGVLCEKGLGIVESPEQALFWYKRAAQQQDLLALYHLGSIYYEGLLQQQRNISKALFWYEQAAQLGHIDAQYNLGYIFHNQEDGALHYEKGRYWYKQAASLGDALSCARLATIYEQGIGVQKSKQQAIYWAQLAEQYETK</sequence>
<dbReference type="Pfam" id="PF08238">
    <property type="entry name" value="Sel1"/>
    <property type="match status" value="6"/>
</dbReference>
<gene>
    <name evidence="1" type="ORF">GCM10007425_26870</name>
</gene>
<comment type="caution">
    <text evidence="1">The sequence shown here is derived from an EMBL/GenBank/DDBJ whole genome shotgun (WGS) entry which is preliminary data.</text>
</comment>
<dbReference type="PANTHER" id="PTHR11102">
    <property type="entry name" value="SEL-1-LIKE PROTEIN"/>
    <property type="match status" value="1"/>
</dbReference>
<dbReference type="EMBL" id="BMJT01000010">
    <property type="protein sequence ID" value="GGG30875.1"/>
    <property type="molecule type" value="Genomic_DNA"/>
</dbReference>
<organism evidence="1 2">
    <name type="scientific">Lysinibacillus alkalisoli</name>
    <dbReference type="NCBI Taxonomy" id="1911548"/>
    <lineage>
        <taxon>Bacteria</taxon>
        <taxon>Bacillati</taxon>
        <taxon>Bacillota</taxon>
        <taxon>Bacilli</taxon>
        <taxon>Bacillales</taxon>
        <taxon>Bacillaceae</taxon>
        <taxon>Lysinibacillus</taxon>
    </lineage>
</organism>
<dbReference type="Proteomes" id="UP000616608">
    <property type="component" value="Unassembled WGS sequence"/>
</dbReference>
<keyword evidence="2" id="KW-1185">Reference proteome</keyword>
<protein>
    <recommendedName>
        <fullName evidence="3">Sel1 repeat family protein</fullName>
    </recommendedName>
</protein>
<name>A0A917G9D4_9BACI</name>
<dbReference type="PANTHER" id="PTHR11102:SF160">
    <property type="entry name" value="ERAD-ASSOCIATED E3 UBIQUITIN-PROTEIN LIGASE COMPONENT HRD3"/>
    <property type="match status" value="1"/>
</dbReference>
<evidence type="ECO:0008006" key="3">
    <source>
        <dbReference type="Google" id="ProtNLM"/>
    </source>
</evidence>
<dbReference type="RefSeq" id="WP_188615584.1">
    <property type="nucleotide sequence ID" value="NZ_BMJT01000010.1"/>
</dbReference>
<dbReference type="InterPro" id="IPR006597">
    <property type="entry name" value="Sel1-like"/>
</dbReference>
<reference evidence="1" key="1">
    <citation type="journal article" date="2014" name="Int. J. Syst. Evol. Microbiol.">
        <title>Complete genome sequence of Corynebacterium casei LMG S-19264T (=DSM 44701T), isolated from a smear-ripened cheese.</title>
        <authorList>
            <consortium name="US DOE Joint Genome Institute (JGI-PGF)"/>
            <person name="Walter F."/>
            <person name="Albersmeier A."/>
            <person name="Kalinowski J."/>
            <person name="Ruckert C."/>
        </authorList>
    </citation>
    <scope>NUCLEOTIDE SEQUENCE</scope>
    <source>
        <strain evidence="1">CGMCC 1.15760</strain>
    </source>
</reference>
<dbReference type="InterPro" id="IPR011990">
    <property type="entry name" value="TPR-like_helical_dom_sf"/>
</dbReference>
<dbReference type="SUPFAM" id="SSF81901">
    <property type="entry name" value="HCP-like"/>
    <property type="match status" value="1"/>
</dbReference>
<reference evidence="1" key="2">
    <citation type="submission" date="2020-09" db="EMBL/GenBank/DDBJ databases">
        <authorList>
            <person name="Sun Q."/>
            <person name="Zhou Y."/>
        </authorList>
    </citation>
    <scope>NUCLEOTIDE SEQUENCE</scope>
    <source>
        <strain evidence="1">CGMCC 1.15760</strain>
    </source>
</reference>